<keyword evidence="5" id="KW-1185">Reference proteome</keyword>
<dbReference type="Proteomes" id="UP000537260">
    <property type="component" value="Unassembled WGS sequence"/>
</dbReference>
<name>A0A7Z0EBY0_9MICO</name>
<keyword evidence="3" id="KW-0810">Translation regulation</keyword>
<dbReference type="PANTHER" id="PTHR39190">
    <property type="entry name" value="FLAGELLAR ASSEMBLY FACTOR FLIW"/>
    <property type="match status" value="1"/>
</dbReference>
<gene>
    <name evidence="4" type="ORF">HNR05_000571</name>
</gene>
<keyword evidence="2" id="KW-1005">Bacterial flagellum biogenesis</keyword>
<organism evidence="4 5">
    <name type="scientific">Glaciibacter psychrotolerans</name>
    <dbReference type="NCBI Taxonomy" id="670054"/>
    <lineage>
        <taxon>Bacteria</taxon>
        <taxon>Bacillati</taxon>
        <taxon>Actinomycetota</taxon>
        <taxon>Actinomycetes</taxon>
        <taxon>Micrococcales</taxon>
        <taxon>Microbacteriaceae</taxon>
        <taxon>Glaciibacter</taxon>
    </lineage>
</organism>
<keyword evidence="1" id="KW-0963">Cytoplasm</keyword>
<evidence type="ECO:0000313" key="4">
    <source>
        <dbReference type="EMBL" id="NYJ18780.1"/>
    </source>
</evidence>
<dbReference type="PANTHER" id="PTHR39190:SF1">
    <property type="entry name" value="FLAGELLAR ASSEMBLY FACTOR FLIW"/>
    <property type="match status" value="1"/>
</dbReference>
<evidence type="ECO:0000313" key="5">
    <source>
        <dbReference type="Proteomes" id="UP000537260"/>
    </source>
</evidence>
<dbReference type="GO" id="GO:0044780">
    <property type="term" value="P:bacterial-type flagellum assembly"/>
    <property type="evidence" value="ECO:0007669"/>
    <property type="project" value="InterPro"/>
</dbReference>
<evidence type="ECO:0000256" key="2">
    <source>
        <dbReference type="ARBA" id="ARBA00022795"/>
    </source>
</evidence>
<dbReference type="InterPro" id="IPR024046">
    <property type="entry name" value="Flagellar_assmbl_FliW_dom_sf"/>
</dbReference>
<accession>A0A7Z0EBY0</accession>
<protein>
    <submittedName>
        <fullName evidence="4">Flagellar assembly factor FliW</fullName>
    </submittedName>
</protein>
<keyword evidence="4" id="KW-0282">Flagellum</keyword>
<dbReference type="SUPFAM" id="SSF141457">
    <property type="entry name" value="BH3618-like"/>
    <property type="match status" value="1"/>
</dbReference>
<keyword evidence="4" id="KW-0966">Cell projection</keyword>
<dbReference type="Pfam" id="PF02623">
    <property type="entry name" value="FliW"/>
    <property type="match status" value="1"/>
</dbReference>
<dbReference type="Gene3D" id="2.30.290.10">
    <property type="entry name" value="BH3618-like"/>
    <property type="match status" value="1"/>
</dbReference>
<dbReference type="RefSeq" id="WP_179577643.1">
    <property type="nucleotide sequence ID" value="NZ_JACCFM010000001.1"/>
</dbReference>
<sequence>MNESIPENTALRFVASPFGLEPVRDYTLTPVAGSIGLYSLRPDVAEQTRLFLLDASVHATAYQPVLSEEQCALIALTRAEDAWLFVVVNPGADETSVNLMAPIVVNRANGQSAQVILDDAAWPLRVPLSELTAV</sequence>
<dbReference type="GO" id="GO:0006417">
    <property type="term" value="P:regulation of translation"/>
    <property type="evidence" value="ECO:0007669"/>
    <property type="project" value="UniProtKB-KW"/>
</dbReference>
<keyword evidence="4" id="KW-0969">Cilium</keyword>
<dbReference type="AlphaFoldDB" id="A0A7Z0EBY0"/>
<proteinExistence type="predicted"/>
<reference evidence="4 5" key="1">
    <citation type="submission" date="2020-07" db="EMBL/GenBank/DDBJ databases">
        <title>Sequencing the genomes of 1000 actinobacteria strains.</title>
        <authorList>
            <person name="Klenk H.-P."/>
        </authorList>
    </citation>
    <scope>NUCLEOTIDE SEQUENCE [LARGE SCALE GENOMIC DNA]</scope>
    <source>
        <strain evidence="4 5">LI1</strain>
    </source>
</reference>
<dbReference type="EMBL" id="JACCFM010000001">
    <property type="protein sequence ID" value="NYJ18780.1"/>
    <property type="molecule type" value="Genomic_DNA"/>
</dbReference>
<dbReference type="InterPro" id="IPR003775">
    <property type="entry name" value="Flagellar_assembly_factor_FliW"/>
</dbReference>
<comment type="caution">
    <text evidence="4">The sequence shown here is derived from an EMBL/GenBank/DDBJ whole genome shotgun (WGS) entry which is preliminary data.</text>
</comment>
<evidence type="ECO:0000256" key="1">
    <source>
        <dbReference type="ARBA" id="ARBA00022490"/>
    </source>
</evidence>
<evidence type="ECO:0000256" key="3">
    <source>
        <dbReference type="ARBA" id="ARBA00022845"/>
    </source>
</evidence>